<feature type="domain" description="Sushi" evidence="6">
    <location>
        <begin position="584"/>
        <end position="642"/>
    </location>
</feature>
<dbReference type="OrthoDB" id="6437237at2759"/>
<dbReference type="InterPro" id="IPR035976">
    <property type="entry name" value="Sushi/SCR/CCP_sf"/>
</dbReference>
<keyword evidence="2" id="KW-0677">Repeat</keyword>
<feature type="disulfide bond" evidence="5">
    <location>
        <begin position="247"/>
        <end position="290"/>
    </location>
</feature>
<dbReference type="InterPro" id="IPR050350">
    <property type="entry name" value="Compl-Cell_Adhes-Reg"/>
</dbReference>
<keyword evidence="8" id="KW-1185">Reference proteome</keyword>
<comment type="caution">
    <text evidence="5">Lacks conserved residue(s) required for the propagation of feature annotation.</text>
</comment>
<evidence type="ECO:0000256" key="4">
    <source>
        <dbReference type="ARBA" id="ARBA00023180"/>
    </source>
</evidence>
<gene>
    <name evidence="7" type="primary">Svep1_18</name>
    <name evidence="7" type="ORF">TNIN_235141</name>
</gene>
<dbReference type="PANTHER" id="PTHR19325">
    <property type="entry name" value="COMPLEMENT COMPONENT-RELATED SUSHI DOMAIN-CONTAINING"/>
    <property type="match status" value="1"/>
</dbReference>
<sequence length="760" mass="84664">MKCLEDFRWSESPRCACATPYVSKSIEEARKCDFIPKKERCSLRCKIGYNILGPDYIECQNNGKWGVFPKCQRVPCPEPMINSSTLEVKEKCSEKFFRDACVVTCREGGQLTDKAEIKCEDTGQWSTFPHCTCPVPKLSNDILLKNCNAPRPEEKCFLECKEHLKLIGDDFVLCQINTKWSSMPKCIHKICPPPNLTEYLEIKKNCSFKKIGERCEVACKYGGKINASNEIECLPTNTWSSLPDCLCPAPNITQSLLTLRGDCNFKKRNETCAVACPQGYATKTKDVIVCLPNATWSSLPLCVQTHCSRPVLNNEILKEGENCTFKKIKETCRVYCAQGGRLLGSNIIKCLIGGGWSFPSSCTCPSINISNGLSTKGDCSDMSPGKVCFVACNKGMTLRGKDSIVCQYNSKWSSQPKCVKAFCPSVVLQDDLLELKENCSTKTADEVWPDYIECQNNGKWGVFPKCQRVPCPEPMINSSTLEVKEKCSEKFFRDACVVTCREGGQLTDKAEIKCEDTGQWSTFPRCTCPVPKHSNDILLKNCNAPRPEEKCFLECKEHLKLIGDDFVLCQINTKWSSMPKCIHKICPPPNLTEYLEIKKNCSFKKIGERCEVACKHGGKINASNEIECLPTNTWSSLPDCLCPAPNITQSLLTLRGDCNFKKRNETCAVASPSGYEIDKGFIVCLPNATWSSLPLCVKTHCSRPVLNKEILKEGENCTFKKIKETCRVYCAQGGRLLGSNIIKCLKGGSGSFPQVAPVQA</sequence>
<dbReference type="PANTHER" id="PTHR19325:SF560">
    <property type="entry name" value="SUSHI, VON WILLEBRAND FACTOR TYPE A, EGF AND PENTRAXIN DOMAIN-CONTAINING PROTEIN 1"/>
    <property type="match status" value="1"/>
</dbReference>
<feature type="domain" description="Sushi" evidence="6">
    <location>
        <begin position="245"/>
        <end position="304"/>
    </location>
</feature>
<evidence type="ECO:0000256" key="1">
    <source>
        <dbReference type="ARBA" id="ARBA00022659"/>
    </source>
</evidence>
<dbReference type="AlphaFoldDB" id="A0A8X6YTR9"/>
<feature type="disulfide bond" evidence="5">
    <location>
        <begin position="471"/>
        <end position="514"/>
    </location>
</feature>
<evidence type="ECO:0000313" key="8">
    <source>
        <dbReference type="Proteomes" id="UP000886998"/>
    </source>
</evidence>
<feature type="disulfide bond" evidence="5">
    <location>
        <begin position="76"/>
        <end position="119"/>
    </location>
</feature>
<evidence type="ECO:0000259" key="6">
    <source>
        <dbReference type="PROSITE" id="PS50923"/>
    </source>
</evidence>
<evidence type="ECO:0000256" key="2">
    <source>
        <dbReference type="ARBA" id="ARBA00022737"/>
    </source>
</evidence>
<feature type="domain" description="Sushi" evidence="6">
    <location>
        <begin position="15"/>
        <end position="73"/>
    </location>
</feature>
<dbReference type="PROSITE" id="PS50923">
    <property type="entry name" value="SUSHI"/>
    <property type="match status" value="6"/>
</dbReference>
<dbReference type="Proteomes" id="UP000886998">
    <property type="component" value="Unassembled WGS sequence"/>
</dbReference>
<keyword evidence="3 5" id="KW-1015">Disulfide bond</keyword>
<protein>
    <submittedName>
        <fullName evidence="7">Sushi, von Willebrand factor type A, EGF and pentraxin domain-containing protein 1</fullName>
    </submittedName>
</protein>
<evidence type="ECO:0000256" key="3">
    <source>
        <dbReference type="ARBA" id="ARBA00023157"/>
    </source>
</evidence>
<accession>A0A8X6YTR9</accession>
<proteinExistence type="predicted"/>
<dbReference type="CDD" id="cd00033">
    <property type="entry name" value="CCP"/>
    <property type="match status" value="5"/>
</dbReference>
<evidence type="ECO:0000256" key="5">
    <source>
        <dbReference type="PROSITE-ProRule" id="PRU00302"/>
    </source>
</evidence>
<dbReference type="EMBL" id="BMAV01022533">
    <property type="protein sequence ID" value="GFY77619.1"/>
    <property type="molecule type" value="Genomic_DNA"/>
</dbReference>
<feature type="domain" description="Sushi" evidence="6">
    <location>
        <begin position="469"/>
        <end position="528"/>
    </location>
</feature>
<dbReference type="SUPFAM" id="SSF57535">
    <property type="entry name" value="Complement control module/SCR domain"/>
    <property type="match status" value="10"/>
</dbReference>
<keyword evidence="4" id="KW-0325">Glycoprotein</keyword>
<dbReference type="Pfam" id="PF00084">
    <property type="entry name" value="Sushi"/>
    <property type="match status" value="9"/>
</dbReference>
<dbReference type="SMART" id="SM00032">
    <property type="entry name" value="CCP"/>
    <property type="match status" value="11"/>
</dbReference>
<name>A0A8X6YTR9_9ARAC</name>
<feature type="domain" description="Sushi" evidence="6">
    <location>
        <begin position="74"/>
        <end position="133"/>
    </location>
</feature>
<comment type="caution">
    <text evidence="7">The sequence shown here is derived from an EMBL/GenBank/DDBJ whole genome shotgun (WGS) entry which is preliminary data.</text>
</comment>
<organism evidence="7 8">
    <name type="scientific">Trichonephila inaurata madagascariensis</name>
    <dbReference type="NCBI Taxonomy" id="2747483"/>
    <lineage>
        <taxon>Eukaryota</taxon>
        <taxon>Metazoa</taxon>
        <taxon>Ecdysozoa</taxon>
        <taxon>Arthropoda</taxon>
        <taxon>Chelicerata</taxon>
        <taxon>Arachnida</taxon>
        <taxon>Araneae</taxon>
        <taxon>Araneomorphae</taxon>
        <taxon>Entelegynae</taxon>
        <taxon>Araneoidea</taxon>
        <taxon>Nephilidae</taxon>
        <taxon>Trichonephila</taxon>
        <taxon>Trichonephila inaurata</taxon>
    </lineage>
</organism>
<dbReference type="Gene3D" id="2.10.70.10">
    <property type="entry name" value="Complement Module, domain 1"/>
    <property type="match status" value="10"/>
</dbReference>
<keyword evidence="1 5" id="KW-0768">Sushi</keyword>
<evidence type="ECO:0000313" key="7">
    <source>
        <dbReference type="EMBL" id="GFY77619.1"/>
    </source>
</evidence>
<reference evidence="7" key="1">
    <citation type="submission" date="2020-08" db="EMBL/GenBank/DDBJ databases">
        <title>Multicomponent nature underlies the extraordinary mechanical properties of spider dragline silk.</title>
        <authorList>
            <person name="Kono N."/>
            <person name="Nakamura H."/>
            <person name="Mori M."/>
            <person name="Yoshida Y."/>
            <person name="Ohtoshi R."/>
            <person name="Malay A.D."/>
            <person name="Moran D.A.P."/>
            <person name="Tomita M."/>
            <person name="Numata K."/>
            <person name="Arakawa K."/>
        </authorList>
    </citation>
    <scope>NUCLEOTIDE SEQUENCE</scope>
</reference>
<dbReference type="InterPro" id="IPR000436">
    <property type="entry name" value="Sushi_SCR_CCP_dom"/>
</dbReference>
<feature type="domain" description="Sushi" evidence="6">
    <location>
        <begin position="360"/>
        <end position="420"/>
    </location>
</feature>